<dbReference type="CDD" id="cd03112">
    <property type="entry name" value="CobW-like"/>
    <property type="match status" value="1"/>
</dbReference>
<keyword evidence="10" id="KW-1185">Reference proteome</keyword>
<dbReference type="SMART" id="SM00833">
    <property type="entry name" value="CobW_C"/>
    <property type="match status" value="1"/>
</dbReference>
<evidence type="ECO:0000256" key="5">
    <source>
        <dbReference type="ARBA" id="ARBA00023186"/>
    </source>
</evidence>
<dbReference type="InterPro" id="IPR011629">
    <property type="entry name" value="CobW-like_C"/>
</dbReference>
<keyword evidence="5" id="KW-0143">Chaperone</keyword>
<evidence type="ECO:0000256" key="7">
    <source>
        <dbReference type="ARBA" id="ARBA00049117"/>
    </source>
</evidence>
<keyword evidence="4" id="KW-0342">GTP-binding</keyword>
<comment type="caution">
    <text evidence="9">The sequence shown here is derived from an EMBL/GenBank/DDBJ whole genome shotgun (WGS) entry which is preliminary data.</text>
</comment>
<organism evidence="9 10">
    <name type="scientific">Batrachochytrium salamandrivorans</name>
    <dbReference type="NCBI Taxonomy" id="1357716"/>
    <lineage>
        <taxon>Eukaryota</taxon>
        <taxon>Fungi</taxon>
        <taxon>Fungi incertae sedis</taxon>
        <taxon>Chytridiomycota</taxon>
        <taxon>Chytridiomycota incertae sedis</taxon>
        <taxon>Chytridiomycetes</taxon>
        <taxon>Rhizophydiales</taxon>
        <taxon>Rhizophydiales incertae sedis</taxon>
        <taxon>Batrachochytrium</taxon>
    </lineage>
</organism>
<evidence type="ECO:0000256" key="4">
    <source>
        <dbReference type="ARBA" id="ARBA00023134"/>
    </source>
</evidence>
<dbReference type="InterPro" id="IPR036627">
    <property type="entry name" value="CobW-likC_sf"/>
</dbReference>
<evidence type="ECO:0000313" key="10">
    <source>
        <dbReference type="Proteomes" id="UP001648503"/>
    </source>
</evidence>
<comment type="catalytic activity">
    <reaction evidence="7">
        <text>GTP + H2O = GDP + phosphate + H(+)</text>
        <dbReference type="Rhea" id="RHEA:19669"/>
        <dbReference type="ChEBI" id="CHEBI:15377"/>
        <dbReference type="ChEBI" id="CHEBI:15378"/>
        <dbReference type="ChEBI" id="CHEBI:37565"/>
        <dbReference type="ChEBI" id="CHEBI:43474"/>
        <dbReference type="ChEBI" id="CHEBI:58189"/>
    </reaction>
    <physiologicalReaction direction="left-to-right" evidence="7">
        <dbReference type="Rhea" id="RHEA:19670"/>
    </physiologicalReaction>
</comment>
<feature type="domain" description="CobW C-terminal" evidence="8">
    <location>
        <begin position="262"/>
        <end position="366"/>
    </location>
</feature>
<name>A0ABQ8F439_9FUNG</name>
<evidence type="ECO:0000256" key="1">
    <source>
        <dbReference type="ARBA" id="ARBA00022741"/>
    </source>
</evidence>
<evidence type="ECO:0000256" key="6">
    <source>
        <dbReference type="ARBA" id="ARBA00034320"/>
    </source>
</evidence>
<dbReference type="SUPFAM" id="SSF90002">
    <property type="entry name" value="Hypothetical protein YjiA, C-terminal domain"/>
    <property type="match status" value="1"/>
</dbReference>
<dbReference type="PANTHER" id="PTHR13748:SF31">
    <property type="entry name" value="ZINC-REGULATED GTPASE METALLOPROTEIN ACTIVATOR 1A-RELATED"/>
    <property type="match status" value="1"/>
</dbReference>
<reference evidence="9 10" key="1">
    <citation type="submission" date="2021-02" db="EMBL/GenBank/DDBJ databases">
        <title>Variation within the Batrachochytrium salamandrivorans European outbreak.</title>
        <authorList>
            <person name="Kelly M."/>
            <person name="Pasmans F."/>
            <person name="Shea T.P."/>
            <person name="Munoz J.F."/>
            <person name="Carranza S."/>
            <person name="Cuomo C.A."/>
            <person name="Martel A."/>
        </authorList>
    </citation>
    <scope>NUCLEOTIDE SEQUENCE [LARGE SCALE GENOMIC DNA]</scope>
    <source>
        <strain evidence="9 10">AMFP18/2</strain>
    </source>
</reference>
<dbReference type="InterPro" id="IPR051316">
    <property type="entry name" value="Zinc-reg_GTPase_activator"/>
</dbReference>
<proteinExistence type="inferred from homology"/>
<dbReference type="Gene3D" id="3.30.1220.10">
    <property type="entry name" value="CobW-like, C-terminal domain"/>
    <property type="match status" value="1"/>
</dbReference>
<sequence>MDDDVIPDLVPDEPQEPLEADNIHEKRDKKVPVTILTGFLGSGKTTLVMDLLNDPTHGKRIAVILNEFGESAGIDKSMSVGADGKIMEEWLELANGCLCCSVKDAGVKAIENLIKKKGRFDYVLLETTGLADPAPIASLFWLDEELQSDLYLDGILTVVDAKHIQQDLNAQIGNVQINEALRQIALADRLIINKCDLVSKETVLEIEASIKSINSSALIAKTERSKVPVDFVLDLHSFDGIHSDPFSDRFDTQIAHKINEYVSTVVFTCIGTVTKSKLDLWLQALLWEKNLLGINSGSPHLKLLRVKGVVDLEAQGHMCIVQGVQELYDLHQGGAWTTSPRVNKFVLIGMGLNQPLLLDSFTKSCLD</sequence>
<comment type="similarity">
    <text evidence="6">Belongs to the SIMIBI class G3E GTPase family. ZNG1 subfamily.</text>
</comment>
<evidence type="ECO:0000256" key="3">
    <source>
        <dbReference type="ARBA" id="ARBA00022833"/>
    </source>
</evidence>
<evidence type="ECO:0000256" key="2">
    <source>
        <dbReference type="ARBA" id="ARBA00022801"/>
    </source>
</evidence>
<dbReference type="InterPro" id="IPR003495">
    <property type="entry name" value="CobW/HypB/UreG_nucleotide-bd"/>
</dbReference>
<dbReference type="Gene3D" id="3.40.50.300">
    <property type="entry name" value="P-loop containing nucleotide triphosphate hydrolases"/>
    <property type="match status" value="1"/>
</dbReference>
<dbReference type="Proteomes" id="UP001648503">
    <property type="component" value="Unassembled WGS sequence"/>
</dbReference>
<gene>
    <name evidence="9" type="ORF">BASA50_008465</name>
</gene>
<accession>A0ABQ8F439</accession>
<dbReference type="InterPro" id="IPR027417">
    <property type="entry name" value="P-loop_NTPase"/>
</dbReference>
<keyword evidence="3" id="KW-0862">Zinc</keyword>
<evidence type="ECO:0000313" key="9">
    <source>
        <dbReference type="EMBL" id="KAH6591865.1"/>
    </source>
</evidence>
<dbReference type="SUPFAM" id="SSF52540">
    <property type="entry name" value="P-loop containing nucleoside triphosphate hydrolases"/>
    <property type="match status" value="1"/>
</dbReference>
<dbReference type="PANTHER" id="PTHR13748">
    <property type="entry name" value="COBW-RELATED"/>
    <property type="match status" value="1"/>
</dbReference>
<dbReference type="EMBL" id="JAFCIX010000395">
    <property type="protein sequence ID" value="KAH6591865.1"/>
    <property type="molecule type" value="Genomic_DNA"/>
</dbReference>
<keyword evidence="2" id="KW-0378">Hydrolase</keyword>
<keyword evidence="1" id="KW-0547">Nucleotide-binding</keyword>
<evidence type="ECO:0000259" key="8">
    <source>
        <dbReference type="SMART" id="SM00833"/>
    </source>
</evidence>
<dbReference type="Pfam" id="PF07683">
    <property type="entry name" value="CobW_C"/>
    <property type="match status" value="1"/>
</dbReference>
<dbReference type="Pfam" id="PF02492">
    <property type="entry name" value="cobW"/>
    <property type="match status" value="1"/>
</dbReference>
<protein>
    <recommendedName>
        <fullName evidence="8">CobW C-terminal domain-containing protein</fullName>
    </recommendedName>
</protein>